<accession>A0A9R1UJR6</accession>
<organism evidence="1 2">
    <name type="scientific">Lactuca sativa</name>
    <name type="common">Garden lettuce</name>
    <dbReference type="NCBI Taxonomy" id="4236"/>
    <lineage>
        <taxon>Eukaryota</taxon>
        <taxon>Viridiplantae</taxon>
        <taxon>Streptophyta</taxon>
        <taxon>Embryophyta</taxon>
        <taxon>Tracheophyta</taxon>
        <taxon>Spermatophyta</taxon>
        <taxon>Magnoliopsida</taxon>
        <taxon>eudicotyledons</taxon>
        <taxon>Gunneridae</taxon>
        <taxon>Pentapetalae</taxon>
        <taxon>asterids</taxon>
        <taxon>campanulids</taxon>
        <taxon>Asterales</taxon>
        <taxon>Asteraceae</taxon>
        <taxon>Cichorioideae</taxon>
        <taxon>Cichorieae</taxon>
        <taxon>Lactucinae</taxon>
        <taxon>Lactuca</taxon>
    </lineage>
</organism>
<gene>
    <name evidence="1" type="ORF">LSAT_V11C900459160</name>
</gene>
<proteinExistence type="predicted"/>
<dbReference type="AlphaFoldDB" id="A0A9R1UJR6"/>
<sequence>MYWIRVEGLYWAYPHSDGSFQERFLLISDFVNFAANRRNSPKKKKIFLSICYGNLWCAWKARNDVWFNRMHVNSSKLVDNVISLVFSLMKHRGNLVIVNGKFGLFPPLTLCKLLFYARSFFF</sequence>
<reference evidence="1 2" key="1">
    <citation type="journal article" date="2017" name="Nat. Commun.">
        <title>Genome assembly with in vitro proximity ligation data and whole-genome triplication in lettuce.</title>
        <authorList>
            <person name="Reyes-Chin-Wo S."/>
            <person name="Wang Z."/>
            <person name="Yang X."/>
            <person name="Kozik A."/>
            <person name="Arikit S."/>
            <person name="Song C."/>
            <person name="Xia L."/>
            <person name="Froenicke L."/>
            <person name="Lavelle D.O."/>
            <person name="Truco M.J."/>
            <person name="Xia R."/>
            <person name="Zhu S."/>
            <person name="Xu C."/>
            <person name="Xu H."/>
            <person name="Xu X."/>
            <person name="Cox K."/>
            <person name="Korf I."/>
            <person name="Meyers B.C."/>
            <person name="Michelmore R.W."/>
        </authorList>
    </citation>
    <scope>NUCLEOTIDE SEQUENCE [LARGE SCALE GENOMIC DNA]</scope>
    <source>
        <strain evidence="2">cv. Salinas</strain>
        <tissue evidence="1">Seedlings</tissue>
    </source>
</reference>
<dbReference type="EMBL" id="NBSK02000009">
    <property type="protein sequence ID" value="KAJ0188298.1"/>
    <property type="molecule type" value="Genomic_DNA"/>
</dbReference>
<evidence type="ECO:0000313" key="1">
    <source>
        <dbReference type="EMBL" id="KAJ0188298.1"/>
    </source>
</evidence>
<dbReference type="Proteomes" id="UP000235145">
    <property type="component" value="Unassembled WGS sequence"/>
</dbReference>
<name>A0A9R1UJR6_LACSA</name>
<evidence type="ECO:0000313" key="2">
    <source>
        <dbReference type="Proteomes" id="UP000235145"/>
    </source>
</evidence>
<comment type="caution">
    <text evidence="1">The sequence shown here is derived from an EMBL/GenBank/DDBJ whole genome shotgun (WGS) entry which is preliminary data.</text>
</comment>
<protein>
    <submittedName>
        <fullName evidence="1">Uncharacterized protein</fullName>
    </submittedName>
</protein>
<keyword evidence="2" id="KW-1185">Reference proteome</keyword>